<reference evidence="1" key="1">
    <citation type="journal article" date="2020" name="Stud. Mycol.">
        <title>101 Dothideomycetes genomes: a test case for predicting lifestyles and emergence of pathogens.</title>
        <authorList>
            <person name="Haridas S."/>
            <person name="Albert R."/>
            <person name="Binder M."/>
            <person name="Bloem J."/>
            <person name="Labutti K."/>
            <person name="Salamov A."/>
            <person name="Andreopoulos B."/>
            <person name="Baker S."/>
            <person name="Barry K."/>
            <person name="Bills G."/>
            <person name="Bluhm B."/>
            <person name="Cannon C."/>
            <person name="Castanera R."/>
            <person name="Culley D."/>
            <person name="Daum C."/>
            <person name="Ezra D."/>
            <person name="Gonzalez J."/>
            <person name="Henrissat B."/>
            <person name="Kuo A."/>
            <person name="Liang C."/>
            <person name="Lipzen A."/>
            <person name="Lutzoni F."/>
            <person name="Magnuson J."/>
            <person name="Mondo S."/>
            <person name="Nolan M."/>
            <person name="Ohm R."/>
            <person name="Pangilinan J."/>
            <person name="Park H.-J."/>
            <person name="Ramirez L."/>
            <person name="Alfaro M."/>
            <person name="Sun H."/>
            <person name="Tritt A."/>
            <person name="Yoshinaga Y."/>
            <person name="Zwiers L.-H."/>
            <person name="Turgeon B."/>
            <person name="Goodwin S."/>
            <person name="Spatafora J."/>
            <person name="Crous P."/>
            <person name="Grigoriev I."/>
        </authorList>
    </citation>
    <scope>NUCLEOTIDE SEQUENCE</scope>
    <source>
        <strain evidence="1">CBS 130266</strain>
    </source>
</reference>
<dbReference type="Proteomes" id="UP000800235">
    <property type="component" value="Unassembled WGS sequence"/>
</dbReference>
<organism evidence="1 2">
    <name type="scientific">Tothia fuscella</name>
    <dbReference type="NCBI Taxonomy" id="1048955"/>
    <lineage>
        <taxon>Eukaryota</taxon>
        <taxon>Fungi</taxon>
        <taxon>Dikarya</taxon>
        <taxon>Ascomycota</taxon>
        <taxon>Pezizomycotina</taxon>
        <taxon>Dothideomycetes</taxon>
        <taxon>Pleosporomycetidae</taxon>
        <taxon>Venturiales</taxon>
        <taxon>Cylindrosympodiaceae</taxon>
        <taxon>Tothia</taxon>
    </lineage>
</organism>
<dbReference type="EMBL" id="MU007150">
    <property type="protein sequence ID" value="KAF2416901.1"/>
    <property type="molecule type" value="Genomic_DNA"/>
</dbReference>
<protein>
    <submittedName>
        <fullName evidence="1">Uncharacterized protein</fullName>
    </submittedName>
</protein>
<keyword evidence="2" id="KW-1185">Reference proteome</keyword>
<evidence type="ECO:0000313" key="1">
    <source>
        <dbReference type="EMBL" id="KAF2416901.1"/>
    </source>
</evidence>
<dbReference type="AlphaFoldDB" id="A0A9P4TS30"/>
<evidence type="ECO:0000313" key="2">
    <source>
        <dbReference type="Proteomes" id="UP000800235"/>
    </source>
</evidence>
<gene>
    <name evidence="1" type="ORF">EJ08DRAFT_98124</name>
</gene>
<proteinExistence type="predicted"/>
<sequence length="246" mass="27416">MTTTMSMSFIAALEHITQTSAVYLATLYTAHTLLTSPGAQYLRRHRLRLPSSPFLSTALILHRTIVLAVDCLQIIDASSSTFHNFDHHFDFVNPPPTSQHHRIFFLLSLSFLFDISLSGLDISAFTVPSQAFYTLLTSPGTSPPPQLHCLTIPARHCHSPHIVSTPTSSSLTLDTLHPHNMSTSSSTTYHHIADGRCPFNRDTSHSHHPPSHLVCIKFIHQLHRLSHFADSLPVSPYFARVCFAFS</sequence>
<accession>A0A9P4TS30</accession>
<comment type="caution">
    <text evidence="1">The sequence shown here is derived from an EMBL/GenBank/DDBJ whole genome shotgun (WGS) entry which is preliminary data.</text>
</comment>
<name>A0A9P4TS30_9PEZI</name>